<evidence type="ECO:0000313" key="2">
    <source>
        <dbReference type="Proteomes" id="UP000644507"/>
    </source>
</evidence>
<evidence type="ECO:0000313" key="1">
    <source>
        <dbReference type="EMBL" id="GHC56917.1"/>
    </source>
</evidence>
<gene>
    <name evidence="1" type="ORF">GCM10007100_24670</name>
</gene>
<protein>
    <submittedName>
        <fullName evidence="1">SRPBCC domain-containing protein</fullName>
    </submittedName>
</protein>
<organism evidence="1 2">
    <name type="scientific">Roseibacillus persicicus</name>
    <dbReference type="NCBI Taxonomy" id="454148"/>
    <lineage>
        <taxon>Bacteria</taxon>
        <taxon>Pseudomonadati</taxon>
        <taxon>Verrucomicrobiota</taxon>
        <taxon>Verrucomicrobiia</taxon>
        <taxon>Verrucomicrobiales</taxon>
        <taxon>Verrucomicrobiaceae</taxon>
        <taxon>Roseibacillus</taxon>
    </lineage>
</organism>
<reference evidence="1" key="2">
    <citation type="submission" date="2020-09" db="EMBL/GenBank/DDBJ databases">
        <authorList>
            <person name="Sun Q."/>
            <person name="Kim S."/>
        </authorList>
    </citation>
    <scope>NUCLEOTIDE SEQUENCE</scope>
    <source>
        <strain evidence="1">KCTC 12988</strain>
    </source>
</reference>
<reference evidence="1" key="1">
    <citation type="journal article" date="2014" name="Int. J. Syst. Evol. Microbiol.">
        <title>Complete genome sequence of Corynebacterium casei LMG S-19264T (=DSM 44701T), isolated from a smear-ripened cheese.</title>
        <authorList>
            <consortium name="US DOE Joint Genome Institute (JGI-PGF)"/>
            <person name="Walter F."/>
            <person name="Albersmeier A."/>
            <person name="Kalinowski J."/>
            <person name="Ruckert C."/>
        </authorList>
    </citation>
    <scope>NUCLEOTIDE SEQUENCE</scope>
    <source>
        <strain evidence="1">KCTC 12988</strain>
    </source>
</reference>
<name>A0A918TQ83_9BACT</name>
<dbReference type="SUPFAM" id="SSF55961">
    <property type="entry name" value="Bet v1-like"/>
    <property type="match status" value="1"/>
</dbReference>
<dbReference type="CDD" id="cd07820">
    <property type="entry name" value="SRPBCC_3"/>
    <property type="match status" value="1"/>
</dbReference>
<sequence>MEHIVQEQFLPISRAEAWEFFSHPLNLDKITPDELGFSTASCPDGAIYPGAIIIHRLQLAPFLAIPWVTEIKAVDEGFSFVDEQRFGPYRFWHHRHSFEETEGGVLIRDEVHWKAPFEPFSAPVKALFVKPRTLAIFEHRKQVLTDYFSE</sequence>
<keyword evidence="2" id="KW-1185">Reference proteome</keyword>
<dbReference type="Gene3D" id="3.30.530.20">
    <property type="match status" value="1"/>
</dbReference>
<dbReference type="AlphaFoldDB" id="A0A918TQ83"/>
<dbReference type="RefSeq" id="WP_189570312.1">
    <property type="nucleotide sequence ID" value="NZ_BMXI01000010.1"/>
</dbReference>
<dbReference type="EMBL" id="BMXI01000010">
    <property type="protein sequence ID" value="GHC56917.1"/>
    <property type="molecule type" value="Genomic_DNA"/>
</dbReference>
<dbReference type="InterPro" id="IPR023393">
    <property type="entry name" value="START-like_dom_sf"/>
</dbReference>
<comment type="caution">
    <text evidence="1">The sequence shown here is derived from an EMBL/GenBank/DDBJ whole genome shotgun (WGS) entry which is preliminary data.</text>
</comment>
<dbReference type="Proteomes" id="UP000644507">
    <property type="component" value="Unassembled WGS sequence"/>
</dbReference>
<accession>A0A918TQ83</accession>
<proteinExistence type="predicted"/>